<dbReference type="InParanoid" id="A0A078AH39"/>
<gene>
    <name evidence="2" type="primary">Contig7956.g402</name>
    <name evidence="2" type="ORF">STYLEM_10578</name>
</gene>
<reference evidence="2 3" key="1">
    <citation type="submission" date="2014-06" db="EMBL/GenBank/DDBJ databases">
        <authorList>
            <person name="Swart Estienne"/>
        </authorList>
    </citation>
    <scope>NUCLEOTIDE SEQUENCE [LARGE SCALE GENOMIC DNA]</scope>
    <source>
        <strain evidence="2 3">130c</strain>
    </source>
</reference>
<dbReference type="EMBL" id="CCKQ01010057">
    <property type="protein sequence ID" value="CDW81559.1"/>
    <property type="molecule type" value="Genomic_DNA"/>
</dbReference>
<dbReference type="AlphaFoldDB" id="A0A078AH39"/>
<dbReference type="PANTHER" id="PTHR21580">
    <property type="entry name" value="SHIPPO-1-RELATED"/>
    <property type="match status" value="1"/>
</dbReference>
<dbReference type="Proteomes" id="UP000039865">
    <property type="component" value="Unassembled WGS sequence"/>
</dbReference>
<dbReference type="PANTHER" id="PTHR21580:SF28">
    <property type="entry name" value="BOREALIN N-TERMINAL DOMAIN-CONTAINING PROTEIN-RELATED"/>
    <property type="match status" value="1"/>
</dbReference>
<accession>A0A078AH39</accession>
<dbReference type="OrthoDB" id="406368at2759"/>
<keyword evidence="3" id="KW-1185">Reference proteome</keyword>
<name>A0A078AH39_STYLE</name>
<feature type="compositionally biased region" description="Polar residues" evidence="1">
    <location>
        <begin position="1"/>
        <end position="42"/>
    </location>
</feature>
<feature type="compositionally biased region" description="Acidic residues" evidence="1">
    <location>
        <begin position="302"/>
        <end position="312"/>
    </location>
</feature>
<dbReference type="InterPro" id="IPR051291">
    <property type="entry name" value="CIMAP"/>
</dbReference>
<feature type="region of interest" description="Disordered" evidence="1">
    <location>
        <begin position="297"/>
        <end position="326"/>
    </location>
</feature>
<evidence type="ECO:0000256" key="1">
    <source>
        <dbReference type="SAM" id="MobiDB-lite"/>
    </source>
</evidence>
<dbReference type="OMA" id="FKQITAP"/>
<organism evidence="2 3">
    <name type="scientific">Stylonychia lemnae</name>
    <name type="common">Ciliate</name>
    <dbReference type="NCBI Taxonomy" id="5949"/>
    <lineage>
        <taxon>Eukaryota</taxon>
        <taxon>Sar</taxon>
        <taxon>Alveolata</taxon>
        <taxon>Ciliophora</taxon>
        <taxon>Intramacronucleata</taxon>
        <taxon>Spirotrichea</taxon>
        <taxon>Stichotrichia</taxon>
        <taxon>Sporadotrichida</taxon>
        <taxon>Oxytrichidae</taxon>
        <taxon>Stylonychinae</taxon>
        <taxon>Stylonychia</taxon>
    </lineage>
</organism>
<protein>
    <submittedName>
        <fullName evidence="2">Uncharacterized protein</fullName>
    </submittedName>
</protein>
<feature type="region of interest" description="Disordered" evidence="1">
    <location>
        <begin position="581"/>
        <end position="609"/>
    </location>
</feature>
<dbReference type="InterPro" id="IPR010736">
    <property type="entry name" value="SHIPPO-rpt"/>
</dbReference>
<feature type="compositionally biased region" description="Basic and acidic residues" evidence="1">
    <location>
        <begin position="582"/>
        <end position="598"/>
    </location>
</feature>
<proteinExistence type="predicted"/>
<feature type="region of interest" description="Disordered" evidence="1">
    <location>
        <begin position="1"/>
        <end position="62"/>
    </location>
</feature>
<feature type="compositionally biased region" description="Basic and acidic residues" evidence="1">
    <location>
        <begin position="50"/>
        <end position="62"/>
    </location>
</feature>
<evidence type="ECO:0000313" key="3">
    <source>
        <dbReference type="Proteomes" id="UP000039865"/>
    </source>
</evidence>
<dbReference type="Pfam" id="PF07004">
    <property type="entry name" value="SHIPPO-rpt"/>
    <property type="match status" value="4"/>
</dbReference>
<evidence type="ECO:0000313" key="2">
    <source>
        <dbReference type="EMBL" id="CDW81559.1"/>
    </source>
</evidence>
<sequence>MAFVSQSPRKILQPQQTGSQNLGPGDYTTDNQNIAKSNTIQRKQPAFGAGEDRKLKNVKPSDPEKIGPGILFQRQLTFLGPGAYISHNDLVNVDYKKEYDDHTSYIVRDNGHVNQRTQQYAFQAPKESSIAQIKDTPGPGAYNTNISIFNNSSPKFPNLRNKVSMTGLQSPKGGISGFLNISIPSIPSRYLQPNLEIDNDESSNNFGGKHQSGPGAYYVQDSLLKKSPRANVSFGQSKTMRTAEDGFATRTTQPAVGPGSYNIIKDIDRKIYNPTIPRDGQNSQLYKVKKKKNAGSIKDNYDFDSDSEEYEDPSISKKLEASPGPGQYLKEEHINKFGMNSGKLEQFQFFGTSIERFKAPLTSTAQIGPGQYNPEISSQRNQHFQLAGSASFMGIARQKNNLMLNKTRLEIPGPGDYKLEESLKFIQDTKLIGKQPFASNIDRFKVRDEAIPGPGKYPLPGSCNVRSISQVHASFRSGVKKELVFPIDKDVPGTGAYNTQEFKSIGIQKITGGAPNNFSLLAKKTQTMSANNSVMRGKKEKNEPNVSPRTILVETSTPIHMGPGYYGGTKFKILDNQPQSVKDSKMFGRGDRFPDPKQKSPGPGSYSDLNKWHQKTYNLKFLNVQMSPYTSNIPSAQ</sequence>